<dbReference type="Pfam" id="PF04082">
    <property type="entry name" value="Fungal_trans"/>
    <property type="match status" value="1"/>
</dbReference>
<keyword evidence="2" id="KW-0805">Transcription regulation</keyword>
<evidence type="ECO:0000256" key="5">
    <source>
        <dbReference type="ARBA" id="ARBA00023242"/>
    </source>
</evidence>
<protein>
    <submittedName>
        <fullName evidence="7">Fungal-specific transcription factor domain-containing protein</fullName>
    </submittedName>
</protein>
<dbReference type="GO" id="GO:0000976">
    <property type="term" value="F:transcription cis-regulatory region binding"/>
    <property type="evidence" value="ECO:0007669"/>
    <property type="project" value="TreeGrafter"/>
</dbReference>
<dbReference type="GO" id="GO:0005634">
    <property type="term" value="C:nucleus"/>
    <property type="evidence" value="ECO:0007669"/>
    <property type="project" value="UniProtKB-SubCell"/>
</dbReference>
<evidence type="ECO:0000313" key="7">
    <source>
        <dbReference type="EMBL" id="KAG9244911.1"/>
    </source>
</evidence>
<evidence type="ECO:0000313" key="8">
    <source>
        <dbReference type="Proteomes" id="UP000887226"/>
    </source>
</evidence>
<dbReference type="SMART" id="SM00906">
    <property type="entry name" value="Fungal_trans"/>
    <property type="match status" value="1"/>
</dbReference>
<dbReference type="GO" id="GO:0000981">
    <property type="term" value="F:DNA-binding transcription factor activity, RNA polymerase II-specific"/>
    <property type="evidence" value="ECO:0007669"/>
    <property type="project" value="TreeGrafter"/>
</dbReference>
<reference evidence="7" key="1">
    <citation type="journal article" date="2021" name="IMA Fungus">
        <title>Genomic characterization of three marine fungi, including Emericellopsis atlantica sp. nov. with signatures of a generalist lifestyle and marine biomass degradation.</title>
        <authorList>
            <person name="Hagestad O.C."/>
            <person name="Hou L."/>
            <person name="Andersen J.H."/>
            <person name="Hansen E.H."/>
            <person name="Altermark B."/>
            <person name="Li C."/>
            <person name="Kuhnert E."/>
            <person name="Cox R.J."/>
            <person name="Crous P.W."/>
            <person name="Spatafora J.W."/>
            <person name="Lail K."/>
            <person name="Amirebrahimi M."/>
            <person name="Lipzen A."/>
            <person name="Pangilinan J."/>
            <person name="Andreopoulos W."/>
            <person name="Hayes R.D."/>
            <person name="Ng V."/>
            <person name="Grigoriev I.V."/>
            <person name="Jackson S.A."/>
            <person name="Sutton T.D.S."/>
            <person name="Dobson A.D.W."/>
            <person name="Rama T."/>
        </authorList>
    </citation>
    <scope>NUCLEOTIDE SEQUENCE</scope>
    <source>
        <strain evidence="7">TRa3180A</strain>
    </source>
</reference>
<proteinExistence type="predicted"/>
<sequence length="527" mass="58986">MSPPALVNQSVTPTSSRNGNYGVALDTSHAFGLGDETLDPSIISPQSLDDYKLDSNSIATSFRKFSTHYLPHFPILDTRMSVNILHQTNPLLFWAIVLISSRHEENLAEAYKNLLSRQLIEPIRSLYTIHALLIYCLWPIPSRKQILDSSWNYCGFAVSAAIRMGLHQSDATWEYDFSQFSAQDIEIRRRTWLGCFIVSTYLSSDLGLPSVIGPAMELDAPLKAPSTRDPLAIQFEIECHVARFSATMNQRSGSTVRSSLIHMFDSELLIISAEVLATQNPILEILFLGARLSLYSFALLGETASRTDAHHVDVSTRAIWYLGFEVAIRLTHLYNSTAEPPHYAYPKHHFWILLSSGYYLLKFLSINTNVTSSESELARNSIRLVYSTLQTWSLQPLDEPWRVARIISLLANAELQSTLHQYQRLNRRVPLSIVADVMEMTAWLRAKLKKEGKGKEAMSTSELNAAGDVVAADGEIGGGVLAGTATVMEPVLLDDDALWEGLDEWLRWESDIGGNFLLPYSDEPFVS</sequence>
<dbReference type="Proteomes" id="UP000887226">
    <property type="component" value="Unassembled WGS sequence"/>
</dbReference>
<dbReference type="PANTHER" id="PTHR31845">
    <property type="entry name" value="FINGER DOMAIN PROTEIN, PUTATIVE-RELATED"/>
    <property type="match status" value="1"/>
</dbReference>
<dbReference type="GO" id="GO:0006351">
    <property type="term" value="P:DNA-templated transcription"/>
    <property type="evidence" value="ECO:0007669"/>
    <property type="project" value="InterPro"/>
</dbReference>
<dbReference type="InterPro" id="IPR051089">
    <property type="entry name" value="prtT"/>
</dbReference>
<accession>A0A9P7Z426</accession>
<keyword evidence="5" id="KW-0539">Nucleus</keyword>
<keyword evidence="3" id="KW-0238">DNA-binding</keyword>
<evidence type="ECO:0000256" key="1">
    <source>
        <dbReference type="ARBA" id="ARBA00004123"/>
    </source>
</evidence>
<gene>
    <name evidence="7" type="ORF">BJ878DRAFT_503890</name>
</gene>
<dbReference type="EMBL" id="MU253875">
    <property type="protein sequence ID" value="KAG9244911.1"/>
    <property type="molecule type" value="Genomic_DNA"/>
</dbReference>
<organism evidence="7 8">
    <name type="scientific">Calycina marina</name>
    <dbReference type="NCBI Taxonomy" id="1763456"/>
    <lineage>
        <taxon>Eukaryota</taxon>
        <taxon>Fungi</taxon>
        <taxon>Dikarya</taxon>
        <taxon>Ascomycota</taxon>
        <taxon>Pezizomycotina</taxon>
        <taxon>Leotiomycetes</taxon>
        <taxon>Helotiales</taxon>
        <taxon>Pezizellaceae</taxon>
        <taxon>Calycina</taxon>
    </lineage>
</organism>
<dbReference type="PANTHER" id="PTHR31845:SF21">
    <property type="entry name" value="REGULATORY PROTEIN LEU3"/>
    <property type="match status" value="1"/>
</dbReference>
<dbReference type="InterPro" id="IPR007219">
    <property type="entry name" value="XnlR_reg_dom"/>
</dbReference>
<dbReference type="AlphaFoldDB" id="A0A9P7Z426"/>
<evidence type="ECO:0000256" key="3">
    <source>
        <dbReference type="ARBA" id="ARBA00023125"/>
    </source>
</evidence>
<evidence type="ECO:0000259" key="6">
    <source>
        <dbReference type="SMART" id="SM00906"/>
    </source>
</evidence>
<name>A0A9P7Z426_9HELO</name>
<comment type="caution">
    <text evidence="7">The sequence shown here is derived from an EMBL/GenBank/DDBJ whole genome shotgun (WGS) entry which is preliminary data.</text>
</comment>
<dbReference type="OrthoDB" id="3163292at2759"/>
<dbReference type="CDD" id="cd12148">
    <property type="entry name" value="fungal_TF_MHR"/>
    <property type="match status" value="1"/>
</dbReference>
<keyword evidence="4" id="KW-0804">Transcription</keyword>
<feature type="domain" description="Xylanolytic transcriptional activator regulatory" evidence="6">
    <location>
        <begin position="150"/>
        <end position="229"/>
    </location>
</feature>
<evidence type="ECO:0000256" key="4">
    <source>
        <dbReference type="ARBA" id="ARBA00023163"/>
    </source>
</evidence>
<evidence type="ECO:0000256" key="2">
    <source>
        <dbReference type="ARBA" id="ARBA00023015"/>
    </source>
</evidence>
<keyword evidence="8" id="KW-1185">Reference proteome</keyword>
<comment type="subcellular location">
    <subcellularLocation>
        <location evidence="1">Nucleus</location>
    </subcellularLocation>
</comment>
<dbReference type="GO" id="GO:0008270">
    <property type="term" value="F:zinc ion binding"/>
    <property type="evidence" value="ECO:0007669"/>
    <property type="project" value="InterPro"/>
</dbReference>